<gene>
    <name evidence="1" type="ORF">HaLaN_20900</name>
</gene>
<dbReference type="EMBL" id="BLLF01002242">
    <property type="protein sequence ID" value="GFH23305.1"/>
    <property type="molecule type" value="Genomic_DNA"/>
</dbReference>
<proteinExistence type="predicted"/>
<accession>A0A699ZMW4</accession>
<keyword evidence="2" id="KW-1185">Reference proteome</keyword>
<comment type="caution">
    <text evidence="1">The sequence shown here is derived from an EMBL/GenBank/DDBJ whole genome shotgun (WGS) entry which is preliminary data.</text>
</comment>
<dbReference type="Proteomes" id="UP000485058">
    <property type="component" value="Unassembled WGS sequence"/>
</dbReference>
<organism evidence="1 2">
    <name type="scientific">Haematococcus lacustris</name>
    <name type="common">Green alga</name>
    <name type="synonym">Haematococcus pluvialis</name>
    <dbReference type="NCBI Taxonomy" id="44745"/>
    <lineage>
        <taxon>Eukaryota</taxon>
        <taxon>Viridiplantae</taxon>
        <taxon>Chlorophyta</taxon>
        <taxon>core chlorophytes</taxon>
        <taxon>Chlorophyceae</taxon>
        <taxon>CS clade</taxon>
        <taxon>Chlamydomonadales</taxon>
        <taxon>Haematococcaceae</taxon>
        <taxon>Haematococcus</taxon>
    </lineage>
</organism>
<sequence>MQGVLGKVKLMLGMLAISPWSLFPLTVQLLSSRTAQLVAGCCCC</sequence>
<dbReference type="AlphaFoldDB" id="A0A699ZMW4"/>
<reference evidence="1 2" key="1">
    <citation type="submission" date="2020-02" db="EMBL/GenBank/DDBJ databases">
        <title>Draft genome sequence of Haematococcus lacustris strain NIES-144.</title>
        <authorList>
            <person name="Morimoto D."/>
            <person name="Nakagawa S."/>
            <person name="Yoshida T."/>
            <person name="Sawayama S."/>
        </authorList>
    </citation>
    <scope>NUCLEOTIDE SEQUENCE [LARGE SCALE GENOMIC DNA]</scope>
    <source>
        <strain evidence="1 2">NIES-144</strain>
    </source>
</reference>
<evidence type="ECO:0000313" key="1">
    <source>
        <dbReference type="EMBL" id="GFH23305.1"/>
    </source>
</evidence>
<protein>
    <submittedName>
        <fullName evidence="1">Uncharacterized protein</fullName>
    </submittedName>
</protein>
<feature type="non-terminal residue" evidence="1">
    <location>
        <position position="1"/>
    </location>
</feature>
<evidence type="ECO:0000313" key="2">
    <source>
        <dbReference type="Proteomes" id="UP000485058"/>
    </source>
</evidence>
<name>A0A699ZMW4_HAELA</name>